<reference evidence="2 3" key="1">
    <citation type="submission" date="2018-11" db="EMBL/GenBank/DDBJ databases">
        <title>Genomes From Bacteria Associated with the Canine Oral Cavity: a Test Case for Automated Genome-Based Taxonomic Assignment.</title>
        <authorList>
            <person name="Coil D.A."/>
            <person name="Jospin G."/>
            <person name="Darling A.E."/>
            <person name="Wallis C."/>
            <person name="Davis I.J."/>
            <person name="Harris S."/>
            <person name="Eisen J.A."/>
            <person name="Holcombe L.J."/>
            <person name="O'Flynn C."/>
        </authorList>
    </citation>
    <scope>NUCLEOTIDE SEQUENCE [LARGE SCALE GENOMIC DNA]</scope>
    <source>
        <strain evidence="2 3">OH770</strain>
    </source>
</reference>
<feature type="region of interest" description="Disordered" evidence="1">
    <location>
        <begin position="178"/>
        <end position="202"/>
    </location>
</feature>
<evidence type="ECO:0000313" key="2">
    <source>
        <dbReference type="EMBL" id="RRC96375.1"/>
    </source>
</evidence>
<sequence length="202" mass="21818">MAENRDDFDAEFLDLVASMDADPSTAVDEPLHLEGGSLSVALVLAPIPSAEALHALLSLSGYSLDIVRMRPWSAVWIQVENASADEDEFASLLAEERDMPEIVDEVARAVSRLSKYGSVAVMSWLVDGEGAEVGVSGQLTARRYVSGEPEDAIPAGVLLGCIPEAAEDLLLGRTHPHDYDDSVSSDGTTRRPRGPLGWFRRR</sequence>
<evidence type="ECO:0000256" key="1">
    <source>
        <dbReference type="SAM" id="MobiDB-lite"/>
    </source>
</evidence>
<name>A0A3P1SHX5_9ACTO</name>
<keyword evidence="3" id="KW-1185">Reference proteome</keyword>
<dbReference type="AlphaFoldDB" id="A0A3P1SHX5"/>
<dbReference type="Proteomes" id="UP000280444">
    <property type="component" value="Unassembled WGS sequence"/>
</dbReference>
<proteinExistence type="predicted"/>
<dbReference type="EMBL" id="RQZF01000001">
    <property type="protein sequence ID" value="RRC96375.1"/>
    <property type="molecule type" value="Genomic_DNA"/>
</dbReference>
<dbReference type="OrthoDB" id="3258291at2"/>
<dbReference type="RefSeq" id="WP_124867898.1">
    <property type="nucleotide sequence ID" value="NZ_RQZF01000001.1"/>
</dbReference>
<gene>
    <name evidence="2" type="ORF">EII11_01650</name>
</gene>
<protein>
    <submittedName>
        <fullName evidence="2">Uncharacterized protein</fullName>
    </submittedName>
</protein>
<evidence type="ECO:0000313" key="3">
    <source>
        <dbReference type="Proteomes" id="UP000280444"/>
    </source>
</evidence>
<comment type="caution">
    <text evidence="2">The sequence shown here is derived from an EMBL/GenBank/DDBJ whole genome shotgun (WGS) entry which is preliminary data.</text>
</comment>
<organism evidence="2 3">
    <name type="scientific">Schaalia canis</name>
    <dbReference type="NCBI Taxonomy" id="100469"/>
    <lineage>
        <taxon>Bacteria</taxon>
        <taxon>Bacillati</taxon>
        <taxon>Actinomycetota</taxon>
        <taxon>Actinomycetes</taxon>
        <taxon>Actinomycetales</taxon>
        <taxon>Actinomycetaceae</taxon>
        <taxon>Schaalia</taxon>
    </lineage>
</organism>
<accession>A0A3P1SHX5</accession>